<feature type="transmembrane region" description="Helical" evidence="1">
    <location>
        <begin position="180"/>
        <end position="208"/>
    </location>
</feature>
<keyword evidence="1" id="KW-0812">Transmembrane</keyword>
<comment type="caution">
    <text evidence="2">The sequence shown here is derived from an EMBL/GenBank/DDBJ whole genome shotgun (WGS) entry which is preliminary data.</text>
</comment>
<accession>A0A512N6S6</accession>
<reference evidence="2 3" key="1">
    <citation type="submission" date="2019-07" db="EMBL/GenBank/DDBJ databases">
        <title>Whole genome shotgun sequence of Reyranella soli NBRC 108950.</title>
        <authorList>
            <person name="Hosoyama A."/>
            <person name="Uohara A."/>
            <person name="Ohji S."/>
            <person name="Ichikawa N."/>
        </authorList>
    </citation>
    <scope>NUCLEOTIDE SEQUENCE [LARGE SCALE GENOMIC DNA]</scope>
    <source>
        <strain evidence="2 3">NBRC 108950</strain>
    </source>
</reference>
<dbReference type="InterPro" id="IPR005625">
    <property type="entry name" value="PepSY-ass_TM"/>
</dbReference>
<dbReference type="EMBL" id="BKAJ01000030">
    <property type="protein sequence ID" value="GEP54351.1"/>
    <property type="molecule type" value="Genomic_DNA"/>
</dbReference>
<sequence>MEQGFRASMNWLHTWAGVVLGGLLFAIFWMGTLAVFDREIDRWMAPMIRLPAAEKPFSLESLRPLYETAAAAKSPFFSVGLPTDRDAAIRVLWSDQSGQTHRFIDPNTGAVLPDPGTLAGTRFIFPFHYMLHIRAENIGYWLVGLAAMAMMALCVSGVIIHRKIFTDFFTFRPDRKPRRLVLDLHNVTGVLGWPFHFLITLSGLVIFWSTYFPSAWQLTYNGDRLAFFADAYGNVVPKGRSGESGGMASFDAMASEARRVWEGSALRYVFVRNPGDAKSIVQIGRLDEGIVSSTYDAAYFDGPTGALISYKSGTAPVMSVQRFLAGFHFIQFRHWSLRWIYFGLGLTGCVLIATGYLFWLESRRKKHAQLGLKGVRIVEGLAVGSVTGMLIATAAFFVANRLLPLGAEAFGLDRAALEVWTFYLVWLATFAHAWARPQRAWMEQCWTVAALACAAALLNWITTGDHLVRSLSYRHLWPIAGMDILLLAGSAIAAVSALRLSRPSRVARVRHA</sequence>
<keyword evidence="3" id="KW-1185">Reference proteome</keyword>
<evidence type="ECO:0000313" key="3">
    <source>
        <dbReference type="Proteomes" id="UP000321058"/>
    </source>
</evidence>
<keyword evidence="1" id="KW-0472">Membrane</keyword>
<dbReference type="Proteomes" id="UP000321058">
    <property type="component" value="Unassembled WGS sequence"/>
</dbReference>
<keyword evidence="1" id="KW-1133">Transmembrane helix</keyword>
<organism evidence="2 3">
    <name type="scientific">Reyranella soli</name>
    <dbReference type="NCBI Taxonomy" id="1230389"/>
    <lineage>
        <taxon>Bacteria</taxon>
        <taxon>Pseudomonadati</taxon>
        <taxon>Pseudomonadota</taxon>
        <taxon>Alphaproteobacteria</taxon>
        <taxon>Hyphomicrobiales</taxon>
        <taxon>Reyranellaceae</taxon>
        <taxon>Reyranella</taxon>
    </lineage>
</organism>
<feature type="transmembrane region" description="Helical" evidence="1">
    <location>
        <begin position="446"/>
        <end position="463"/>
    </location>
</feature>
<feature type="transmembrane region" description="Helical" evidence="1">
    <location>
        <begin position="12"/>
        <end position="36"/>
    </location>
</feature>
<protein>
    <submittedName>
        <fullName evidence="2">Iron uptake protein</fullName>
    </submittedName>
</protein>
<dbReference type="RefSeq" id="WP_218037273.1">
    <property type="nucleotide sequence ID" value="NZ_BKAJ01000030.1"/>
</dbReference>
<feature type="transmembrane region" description="Helical" evidence="1">
    <location>
        <begin position="415"/>
        <end position="434"/>
    </location>
</feature>
<feature type="transmembrane region" description="Helical" evidence="1">
    <location>
        <begin position="381"/>
        <end position="403"/>
    </location>
</feature>
<evidence type="ECO:0000313" key="2">
    <source>
        <dbReference type="EMBL" id="GEP54351.1"/>
    </source>
</evidence>
<proteinExistence type="predicted"/>
<dbReference type="Pfam" id="PF03929">
    <property type="entry name" value="PepSY_TM"/>
    <property type="match status" value="1"/>
</dbReference>
<dbReference type="PANTHER" id="PTHR34219">
    <property type="entry name" value="IRON-REGULATED INNER MEMBRANE PROTEIN-RELATED"/>
    <property type="match status" value="1"/>
</dbReference>
<feature type="transmembrane region" description="Helical" evidence="1">
    <location>
        <begin position="475"/>
        <end position="498"/>
    </location>
</feature>
<gene>
    <name evidence="2" type="ORF">RSO01_15170</name>
</gene>
<dbReference type="AlphaFoldDB" id="A0A512N6S6"/>
<name>A0A512N6S6_9HYPH</name>
<evidence type="ECO:0000256" key="1">
    <source>
        <dbReference type="SAM" id="Phobius"/>
    </source>
</evidence>
<dbReference type="PANTHER" id="PTHR34219:SF4">
    <property type="entry name" value="PEPSY DOMAIN-CONTAINING PROTEIN"/>
    <property type="match status" value="1"/>
</dbReference>
<feature type="transmembrane region" description="Helical" evidence="1">
    <location>
        <begin position="339"/>
        <end position="360"/>
    </location>
</feature>
<feature type="transmembrane region" description="Helical" evidence="1">
    <location>
        <begin position="138"/>
        <end position="160"/>
    </location>
</feature>